<dbReference type="AlphaFoldDB" id="A0ABD2NKM5"/>
<accession>A0ABD2NKM5</accession>
<evidence type="ECO:0000313" key="2">
    <source>
        <dbReference type="Proteomes" id="UP001516400"/>
    </source>
</evidence>
<evidence type="ECO:0000313" key="1">
    <source>
        <dbReference type="EMBL" id="KAL3279301.1"/>
    </source>
</evidence>
<gene>
    <name evidence="1" type="ORF">HHI36_016809</name>
</gene>
<name>A0ABD2NKM5_9CUCU</name>
<dbReference type="EMBL" id="JABFTP020000124">
    <property type="protein sequence ID" value="KAL3279301.1"/>
    <property type="molecule type" value="Genomic_DNA"/>
</dbReference>
<organism evidence="1 2">
    <name type="scientific">Cryptolaemus montrouzieri</name>
    <dbReference type="NCBI Taxonomy" id="559131"/>
    <lineage>
        <taxon>Eukaryota</taxon>
        <taxon>Metazoa</taxon>
        <taxon>Ecdysozoa</taxon>
        <taxon>Arthropoda</taxon>
        <taxon>Hexapoda</taxon>
        <taxon>Insecta</taxon>
        <taxon>Pterygota</taxon>
        <taxon>Neoptera</taxon>
        <taxon>Endopterygota</taxon>
        <taxon>Coleoptera</taxon>
        <taxon>Polyphaga</taxon>
        <taxon>Cucujiformia</taxon>
        <taxon>Coccinelloidea</taxon>
        <taxon>Coccinellidae</taxon>
        <taxon>Scymninae</taxon>
        <taxon>Scymnini</taxon>
        <taxon>Cryptolaemus</taxon>
    </lineage>
</organism>
<proteinExistence type="predicted"/>
<keyword evidence="2" id="KW-1185">Reference proteome</keyword>
<dbReference type="Proteomes" id="UP001516400">
    <property type="component" value="Unassembled WGS sequence"/>
</dbReference>
<protein>
    <submittedName>
        <fullName evidence="1">Uncharacterized protein</fullName>
    </submittedName>
</protein>
<sequence length="165" mass="19553">MSNVLGPTTDRRLLSEVAHNVALYCVTIRRSTTTVDRNRIHGGLIEMGAAESILHLLDGSCEACPITTDMHPFDMMAEEMRMIYCCLKRHLADYQKQRRVHIIKYEYKLNKRCNEWWEDCIEYPEISEIFRHRQQTNYFEQGFVPTAQFLDRTRAYIDRLMDNDL</sequence>
<reference evidence="1 2" key="1">
    <citation type="journal article" date="2021" name="BMC Biol.">
        <title>Horizontally acquired antibacterial genes associated with adaptive radiation of ladybird beetles.</title>
        <authorList>
            <person name="Li H.S."/>
            <person name="Tang X.F."/>
            <person name="Huang Y.H."/>
            <person name="Xu Z.Y."/>
            <person name="Chen M.L."/>
            <person name="Du X.Y."/>
            <person name="Qiu B.Y."/>
            <person name="Chen P.T."/>
            <person name="Zhang W."/>
            <person name="Slipinski A."/>
            <person name="Escalona H.E."/>
            <person name="Waterhouse R.M."/>
            <person name="Zwick A."/>
            <person name="Pang H."/>
        </authorList>
    </citation>
    <scope>NUCLEOTIDE SEQUENCE [LARGE SCALE GENOMIC DNA]</scope>
    <source>
        <strain evidence="1">SYSU2018</strain>
    </source>
</reference>
<comment type="caution">
    <text evidence="1">The sequence shown here is derived from an EMBL/GenBank/DDBJ whole genome shotgun (WGS) entry which is preliminary data.</text>
</comment>